<dbReference type="Proteomes" id="UP000236488">
    <property type="component" value="Unassembled WGS sequence"/>
</dbReference>
<name>A0A2K2U1P6_9ACTN</name>
<evidence type="ECO:0000256" key="2">
    <source>
        <dbReference type="SAM" id="SignalP"/>
    </source>
</evidence>
<reference evidence="3 4" key="1">
    <citation type="journal article" date="2018" name="Int. J. Syst. Evol. Microbiol.">
        <title>Rubneribacter badeniensis gen. nov., sp. nov. and Enteroscipio rubneri gen. nov., sp. nov., new members of the Eggerthellaceae isolated from human faeces.</title>
        <authorList>
            <person name="Danylec N."/>
            <person name="Gobl A."/>
            <person name="Stoll D.A."/>
            <person name="Hetzer B."/>
            <person name="Kulling S.E."/>
            <person name="Huch M."/>
        </authorList>
    </citation>
    <scope>NUCLEOTIDE SEQUENCE [LARGE SCALE GENOMIC DNA]</scope>
    <source>
        <strain evidence="3 4">ResAG-85</strain>
    </source>
</reference>
<dbReference type="AlphaFoldDB" id="A0A2K2U1P6"/>
<evidence type="ECO:0000256" key="1">
    <source>
        <dbReference type="SAM" id="Coils"/>
    </source>
</evidence>
<evidence type="ECO:0000313" key="4">
    <source>
        <dbReference type="Proteomes" id="UP000236488"/>
    </source>
</evidence>
<comment type="caution">
    <text evidence="3">The sequence shown here is derived from an EMBL/GenBank/DDBJ whole genome shotgun (WGS) entry which is preliminary data.</text>
</comment>
<organism evidence="3 4">
    <name type="scientific">Rubneribacter badeniensis</name>
    <dbReference type="NCBI Taxonomy" id="2070688"/>
    <lineage>
        <taxon>Bacteria</taxon>
        <taxon>Bacillati</taxon>
        <taxon>Actinomycetota</taxon>
        <taxon>Coriobacteriia</taxon>
        <taxon>Eggerthellales</taxon>
        <taxon>Eggerthellaceae</taxon>
        <taxon>Rubneribacter</taxon>
    </lineage>
</organism>
<keyword evidence="1" id="KW-0175">Coiled coil</keyword>
<protein>
    <submittedName>
        <fullName evidence="3">CMP-2-keto-3-deoxyoctulosonic acid synthetase</fullName>
    </submittedName>
</protein>
<keyword evidence="2" id="KW-0732">Signal</keyword>
<sequence length="269" mass="27849">MVAKRPTKRNTSLAAKAIAVGCASCLVAGCIGIGIASAGVAAPSDVDSFGIDAASVSEGADVFEQEPSDGASRAASTLTSVAVRDISQGIAAIEAEEEAARIAAEEAARAEEEARIAAAEAAKAEQQAQAAREAAADALAGLPDVDWSVGEDEFVSTWTARIDAYLAGSPLAGQGRTFAEAAWNNGVDPRWSPAISNTESSKGAHCFAPYNAWGWGDSSWSSWEEAINAHVAGLAANYGYSITYAFAVKYCPPNADHWFNATLSQMKLI</sequence>
<feature type="signal peptide" evidence="2">
    <location>
        <begin position="1"/>
        <end position="38"/>
    </location>
</feature>
<evidence type="ECO:0000313" key="3">
    <source>
        <dbReference type="EMBL" id="PNV64235.1"/>
    </source>
</evidence>
<dbReference type="PROSITE" id="PS51257">
    <property type="entry name" value="PROKAR_LIPOPROTEIN"/>
    <property type="match status" value="1"/>
</dbReference>
<feature type="chain" id="PRO_5038598053" evidence="2">
    <location>
        <begin position="39"/>
        <end position="269"/>
    </location>
</feature>
<proteinExistence type="predicted"/>
<keyword evidence="4" id="KW-1185">Reference proteome</keyword>
<dbReference type="EMBL" id="PPEL01000136">
    <property type="protein sequence ID" value="PNV64235.1"/>
    <property type="molecule type" value="Genomic_DNA"/>
</dbReference>
<accession>A0A2K2U1P6</accession>
<feature type="coiled-coil region" evidence="1">
    <location>
        <begin position="90"/>
        <end position="141"/>
    </location>
</feature>
<gene>
    <name evidence="3" type="ORF">C2L80_13065</name>
</gene>